<evidence type="ECO:0000256" key="1">
    <source>
        <dbReference type="SAM" id="MobiDB-lite"/>
    </source>
</evidence>
<protein>
    <submittedName>
        <fullName evidence="2">Uncharacterized protein</fullName>
    </submittedName>
</protein>
<dbReference type="Proteomes" id="UP000243499">
    <property type="component" value="Chromosome 1"/>
</dbReference>
<name>A0A2T8KVI8_9POAL</name>
<organism evidence="2">
    <name type="scientific">Panicum hallii</name>
    <dbReference type="NCBI Taxonomy" id="206008"/>
    <lineage>
        <taxon>Eukaryota</taxon>
        <taxon>Viridiplantae</taxon>
        <taxon>Streptophyta</taxon>
        <taxon>Embryophyta</taxon>
        <taxon>Tracheophyta</taxon>
        <taxon>Spermatophyta</taxon>
        <taxon>Magnoliopsida</taxon>
        <taxon>Liliopsida</taxon>
        <taxon>Poales</taxon>
        <taxon>Poaceae</taxon>
        <taxon>PACMAD clade</taxon>
        <taxon>Panicoideae</taxon>
        <taxon>Panicodae</taxon>
        <taxon>Paniceae</taxon>
        <taxon>Panicinae</taxon>
        <taxon>Panicum</taxon>
        <taxon>Panicum sect. Panicum</taxon>
    </lineage>
</organism>
<proteinExistence type="predicted"/>
<gene>
    <name evidence="2" type="ORF">PAHAL_1G171800</name>
</gene>
<accession>A0A2T8KVI8</accession>
<evidence type="ECO:0000313" key="2">
    <source>
        <dbReference type="EMBL" id="PVH66186.1"/>
    </source>
</evidence>
<feature type="compositionally biased region" description="Low complexity" evidence="1">
    <location>
        <begin position="1"/>
        <end position="26"/>
    </location>
</feature>
<reference evidence="2" key="1">
    <citation type="submission" date="2018-04" db="EMBL/GenBank/DDBJ databases">
        <title>WGS assembly of Panicum hallii.</title>
        <authorList>
            <person name="Lovell J."/>
            <person name="Jenkins J."/>
            <person name="Lowry D."/>
            <person name="Mamidi S."/>
            <person name="Sreedasyam A."/>
            <person name="Weng X."/>
            <person name="Barry K."/>
            <person name="Bonette J."/>
            <person name="Campitelli B."/>
            <person name="Daum C."/>
            <person name="Gordon S."/>
            <person name="Gould B."/>
            <person name="Lipzen A."/>
            <person name="Macqueen A."/>
            <person name="Palacio-Mejia J."/>
            <person name="Plott C."/>
            <person name="Shakirov E."/>
            <person name="Shu S."/>
            <person name="Yoshinaga Y."/>
            <person name="Zane M."/>
            <person name="Rokhsar D."/>
            <person name="Grimwood J."/>
            <person name="Schmutz J."/>
            <person name="Juenger T."/>
        </authorList>
    </citation>
    <scope>NUCLEOTIDE SEQUENCE [LARGE SCALE GENOMIC DNA]</scope>
    <source>
        <strain evidence="2">FIL2</strain>
    </source>
</reference>
<sequence>MRAAASGGAGLGAADAGAAAAATAAHAARHEARAAAPLVAVRRERGQGGKPAPPPERLCRTGRRPREQDRRPPWPGQLRWLGRRPCGQGPAGLGGGSRMVSRGGCAGLGAGPAGEGVKRATVAAKMQAVSPAPSRECAVCLSELPSLQRSAPRPGPQLPPERGPEPPRAGSASRGPLASSSSGAAGASAVVRAGGVEQRAQPQPTPACRRQSGSNNCAPSAARPVSAAVAGRLKLFACLRAPPAAYCPPPACVSLMAQMLLRHYVRGKGFGEIAKFILELWCPAQIRP</sequence>
<feature type="region of interest" description="Disordered" evidence="1">
    <location>
        <begin position="148"/>
        <end position="221"/>
    </location>
</feature>
<feature type="region of interest" description="Disordered" evidence="1">
    <location>
        <begin position="1"/>
        <end position="97"/>
    </location>
</feature>
<dbReference type="AlphaFoldDB" id="A0A2T8KVI8"/>
<feature type="compositionally biased region" description="Low complexity" evidence="1">
    <location>
        <begin position="168"/>
        <end position="196"/>
    </location>
</feature>
<dbReference type="EMBL" id="CM008046">
    <property type="protein sequence ID" value="PVH66186.1"/>
    <property type="molecule type" value="Genomic_DNA"/>
</dbReference>
<dbReference type="Gramene" id="PVH66186">
    <property type="protein sequence ID" value="PVH66186"/>
    <property type="gene ID" value="PAHAL_1G171800"/>
</dbReference>